<keyword evidence="10" id="KW-1185">Reference proteome</keyword>
<dbReference type="RefSeq" id="WP_344701919.1">
    <property type="nucleotide sequence ID" value="NZ_BAAAZT010000019.1"/>
</dbReference>
<dbReference type="PANTHER" id="PTHR36838:SF4">
    <property type="entry name" value="AUXIN EFFLUX CARRIER FAMILY PROTEIN"/>
    <property type="match status" value="1"/>
</dbReference>
<keyword evidence="4" id="KW-1003">Cell membrane</keyword>
<dbReference type="Pfam" id="PF03547">
    <property type="entry name" value="Mem_trans"/>
    <property type="match status" value="2"/>
</dbReference>
<evidence type="ECO:0000256" key="8">
    <source>
        <dbReference type="SAM" id="Phobius"/>
    </source>
</evidence>
<dbReference type="Proteomes" id="UP001500133">
    <property type="component" value="Unassembled WGS sequence"/>
</dbReference>
<sequence length="315" mass="32714">MALLEILARTLEVTLPVFVMVFAGMGLRRIGWIDAAFVGTASSLVFKGTLPALVFLSLIRADLGVALNVSLLSFFALMTLLQFALVWLWSRHRAGASERGTYIQGAFRGNCGIVGLALAHAMYGDYGLSAGSVLLGLVIVLYNSLSVVALVVHRPGPSGGATTLGRNIATNPLIIAVVAALPFAALGITLPDWLMHTGDLFASLTLPLALLCIGGTLSIASVRTSGRTAVSASLCKMLWLPALATLAALALGFRGRELGLLFLYFASPTATGSFVMARALGGHAGLAANIIAMTTLAASVTVTLGIFTLQATGWL</sequence>
<organism evidence="9 10">
    <name type="scientific">Halomonas cibimaris</name>
    <dbReference type="NCBI Taxonomy" id="657012"/>
    <lineage>
        <taxon>Bacteria</taxon>
        <taxon>Pseudomonadati</taxon>
        <taxon>Pseudomonadota</taxon>
        <taxon>Gammaproteobacteria</taxon>
        <taxon>Oceanospirillales</taxon>
        <taxon>Halomonadaceae</taxon>
        <taxon>Halomonas</taxon>
    </lineage>
</organism>
<name>A0ABP7LA08_9GAMM</name>
<feature type="transmembrane region" description="Helical" evidence="8">
    <location>
        <begin position="234"/>
        <end position="253"/>
    </location>
</feature>
<comment type="similarity">
    <text evidence="2">Belongs to the auxin efflux carrier (TC 2.A.69) family.</text>
</comment>
<feature type="transmembrane region" description="Helical" evidence="8">
    <location>
        <begin position="65"/>
        <end position="89"/>
    </location>
</feature>
<feature type="transmembrane region" description="Helical" evidence="8">
    <location>
        <begin position="173"/>
        <end position="194"/>
    </location>
</feature>
<feature type="transmembrane region" description="Helical" evidence="8">
    <location>
        <begin position="200"/>
        <end position="222"/>
    </location>
</feature>
<gene>
    <name evidence="9" type="ORF">GCM10022228_04660</name>
</gene>
<evidence type="ECO:0000256" key="1">
    <source>
        <dbReference type="ARBA" id="ARBA00004651"/>
    </source>
</evidence>
<evidence type="ECO:0000313" key="10">
    <source>
        <dbReference type="Proteomes" id="UP001500133"/>
    </source>
</evidence>
<evidence type="ECO:0000256" key="2">
    <source>
        <dbReference type="ARBA" id="ARBA00010145"/>
    </source>
</evidence>
<feature type="transmembrane region" description="Helical" evidence="8">
    <location>
        <begin position="286"/>
        <end position="309"/>
    </location>
</feature>
<feature type="transmembrane region" description="Helical" evidence="8">
    <location>
        <begin position="129"/>
        <end position="152"/>
    </location>
</feature>
<protein>
    <submittedName>
        <fullName evidence="9">AEC family transporter</fullName>
    </submittedName>
</protein>
<evidence type="ECO:0000256" key="3">
    <source>
        <dbReference type="ARBA" id="ARBA00022448"/>
    </source>
</evidence>
<comment type="subcellular location">
    <subcellularLocation>
        <location evidence="1">Cell membrane</location>
        <topology evidence="1">Multi-pass membrane protein</topology>
    </subcellularLocation>
</comment>
<reference evidence="10" key="1">
    <citation type="journal article" date="2019" name="Int. J. Syst. Evol. Microbiol.">
        <title>The Global Catalogue of Microorganisms (GCM) 10K type strain sequencing project: providing services to taxonomists for standard genome sequencing and annotation.</title>
        <authorList>
            <consortium name="The Broad Institute Genomics Platform"/>
            <consortium name="The Broad Institute Genome Sequencing Center for Infectious Disease"/>
            <person name="Wu L."/>
            <person name="Ma J."/>
        </authorList>
    </citation>
    <scope>NUCLEOTIDE SEQUENCE [LARGE SCALE GENOMIC DNA]</scope>
    <source>
        <strain evidence="10">JCM 16914</strain>
    </source>
</reference>
<evidence type="ECO:0000256" key="6">
    <source>
        <dbReference type="ARBA" id="ARBA00022989"/>
    </source>
</evidence>
<keyword evidence="5 8" id="KW-0812">Transmembrane</keyword>
<dbReference type="Gene3D" id="1.20.1530.20">
    <property type="match status" value="1"/>
</dbReference>
<feature type="transmembrane region" description="Helical" evidence="8">
    <location>
        <begin position="259"/>
        <end position="279"/>
    </location>
</feature>
<evidence type="ECO:0000256" key="7">
    <source>
        <dbReference type="ARBA" id="ARBA00023136"/>
    </source>
</evidence>
<dbReference type="InterPro" id="IPR004776">
    <property type="entry name" value="Mem_transp_PIN-like"/>
</dbReference>
<dbReference type="EMBL" id="BAAAZT010000019">
    <property type="protein sequence ID" value="GAA3896940.1"/>
    <property type="molecule type" value="Genomic_DNA"/>
</dbReference>
<accession>A0ABP7LA08</accession>
<keyword evidence="6 8" id="KW-1133">Transmembrane helix</keyword>
<dbReference type="InterPro" id="IPR038770">
    <property type="entry name" value="Na+/solute_symporter_sf"/>
</dbReference>
<dbReference type="PANTHER" id="PTHR36838">
    <property type="entry name" value="AUXIN EFFLUX CARRIER FAMILY PROTEIN"/>
    <property type="match status" value="1"/>
</dbReference>
<evidence type="ECO:0000256" key="4">
    <source>
        <dbReference type="ARBA" id="ARBA00022475"/>
    </source>
</evidence>
<keyword evidence="7 8" id="KW-0472">Membrane</keyword>
<comment type="caution">
    <text evidence="9">The sequence shown here is derived from an EMBL/GenBank/DDBJ whole genome shotgun (WGS) entry which is preliminary data.</text>
</comment>
<proteinExistence type="inferred from homology"/>
<keyword evidence="3" id="KW-0813">Transport</keyword>
<feature type="transmembrane region" description="Helical" evidence="8">
    <location>
        <begin position="35"/>
        <end position="59"/>
    </location>
</feature>
<evidence type="ECO:0000313" key="9">
    <source>
        <dbReference type="EMBL" id="GAA3896940.1"/>
    </source>
</evidence>
<evidence type="ECO:0000256" key="5">
    <source>
        <dbReference type="ARBA" id="ARBA00022692"/>
    </source>
</evidence>